<name>A0AAD9MKD8_PROWI</name>
<proteinExistence type="predicted"/>
<evidence type="ECO:0000313" key="1">
    <source>
        <dbReference type="EMBL" id="KAK2077925.1"/>
    </source>
</evidence>
<accession>A0AAD9MKD8</accession>
<organism evidence="1 2">
    <name type="scientific">Prototheca wickerhamii</name>
    <dbReference type="NCBI Taxonomy" id="3111"/>
    <lineage>
        <taxon>Eukaryota</taxon>
        <taxon>Viridiplantae</taxon>
        <taxon>Chlorophyta</taxon>
        <taxon>core chlorophytes</taxon>
        <taxon>Trebouxiophyceae</taxon>
        <taxon>Chlorellales</taxon>
        <taxon>Chlorellaceae</taxon>
        <taxon>Prototheca</taxon>
    </lineage>
</organism>
<protein>
    <submittedName>
        <fullName evidence="1">Uncharacterized protein</fullName>
    </submittedName>
</protein>
<dbReference type="Proteomes" id="UP001255856">
    <property type="component" value="Unassembled WGS sequence"/>
</dbReference>
<dbReference type="AlphaFoldDB" id="A0AAD9MKD8"/>
<reference evidence="1" key="1">
    <citation type="submission" date="2021-01" db="EMBL/GenBank/DDBJ databases">
        <authorList>
            <person name="Eckstrom K.M.E."/>
        </authorList>
    </citation>
    <scope>NUCLEOTIDE SEQUENCE</scope>
    <source>
        <strain evidence="1">UVCC 0001</strain>
    </source>
</reference>
<evidence type="ECO:0000313" key="2">
    <source>
        <dbReference type="Proteomes" id="UP001255856"/>
    </source>
</evidence>
<dbReference type="EMBL" id="JASFZW010000005">
    <property type="protein sequence ID" value="KAK2077925.1"/>
    <property type="molecule type" value="Genomic_DNA"/>
</dbReference>
<comment type="caution">
    <text evidence="1">The sequence shown here is derived from an EMBL/GenBank/DDBJ whole genome shotgun (WGS) entry which is preliminary data.</text>
</comment>
<gene>
    <name evidence="1" type="ORF">QBZ16_003793</name>
</gene>
<sequence>MLPSRAETRRLLQRGARALERLTVASVSAGAGDGLVPATLDHGPGEPWAAVRASMEHITGVWTPGNHKSIVSCNQLTSDSLACARPWQEIMAGVDWMQNATWLVHVHREAGEKLELSVEAVLTLGSVVHLAGPHPVLVRYRLPRPGFHRLLFGLPHATPWRVWAAYDDGGGKGADAECRGAPLLAYAAGDGSRGLAVGSPSAAGRALLRLWSSAPDPLPAVLLVVSDPDCPLRIGYGK</sequence>
<keyword evidence="2" id="KW-1185">Reference proteome</keyword>